<protein>
    <submittedName>
        <fullName evidence="1">Uncharacterized protein</fullName>
    </submittedName>
</protein>
<organism evidence="1 2">
    <name type="scientific">Phycomyces blakesleeanus (strain ATCC 8743b / DSM 1359 / FGSC 10004 / NBRC 33097 / NRRL 1555)</name>
    <dbReference type="NCBI Taxonomy" id="763407"/>
    <lineage>
        <taxon>Eukaryota</taxon>
        <taxon>Fungi</taxon>
        <taxon>Fungi incertae sedis</taxon>
        <taxon>Mucoromycota</taxon>
        <taxon>Mucoromycotina</taxon>
        <taxon>Mucoromycetes</taxon>
        <taxon>Mucorales</taxon>
        <taxon>Phycomycetaceae</taxon>
        <taxon>Phycomyces</taxon>
    </lineage>
</organism>
<dbReference type="GeneID" id="28993175"/>
<evidence type="ECO:0000313" key="2">
    <source>
        <dbReference type="Proteomes" id="UP000077315"/>
    </source>
</evidence>
<dbReference type="AlphaFoldDB" id="A0A167L5C8"/>
<proteinExistence type="predicted"/>
<evidence type="ECO:0000313" key="1">
    <source>
        <dbReference type="EMBL" id="OAD69629.1"/>
    </source>
</evidence>
<dbReference type="InParanoid" id="A0A167L5C8"/>
<name>A0A167L5C8_PHYB8</name>
<sequence>MLSAPMAMNRDVNQVQQKSENRFISPMHYSQSLIEISEFPDFSEFLHVFALIGLLLYLHTLCPY</sequence>
<dbReference type="Proteomes" id="UP000077315">
    <property type="component" value="Unassembled WGS sequence"/>
</dbReference>
<accession>A0A167L5C8</accession>
<gene>
    <name evidence="1" type="ORF">PHYBLDRAFT_149414</name>
</gene>
<dbReference type="EMBL" id="KV440991">
    <property type="protein sequence ID" value="OAD69629.1"/>
    <property type="molecule type" value="Genomic_DNA"/>
</dbReference>
<dbReference type="RefSeq" id="XP_018287669.1">
    <property type="nucleotide sequence ID" value="XM_018432269.1"/>
</dbReference>
<keyword evidence="2" id="KW-1185">Reference proteome</keyword>
<reference evidence="2" key="1">
    <citation type="submission" date="2015-06" db="EMBL/GenBank/DDBJ databases">
        <title>Expansion of signal transduction pathways in fungi by whole-genome duplication.</title>
        <authorList>
            <consortium name="DOE Joint Genome Institute"/>
            <person name="Corrochano L.M."/>
            <person name="Kuo A."/>
            <person name="Marcet-Houben M."/>
            <person name="Polaino S."/>
            <person name="Salamov A."/>
            <person name="Villalobos J.M."/>
            <person name="Alvarez M.I."/>
            <person name="Avalos J."/>
            <person name="Benito E.P."/>
            <person name="Benoit I."/>
            <person name="Burger G."/>
            <person name="Camino L.P."/>
            <person name="Canovas D."/>
            <person name="Cerda-Olmedo E."/>
            <person name="Cheng J.-F."/>
            <person name="Dominguez A."/>
            <person name="Elias M."/>
            <person name="Eslava A.P."/>
            <person name="Glaser F."/>
            <person name="Grimwood J."/>
            <person name="Gutierrez G."/>
            <person name="Heitman J."/>
            <person name="Henrissat B."/>
            <person name="Iturriaga E.A."/>
            <person name="Lang B.F."/>
            <person name="Lavin J.L."/>
            <person name="Lee S."/>
            <person name="Li W."/>
            <person name="Lindquist E."/>
            <person name="Lopez-Garcia S."/>
            <person name="Luque E.M."/>
            <person name="Marcos A.T."/>
            <person name="Martin J."/>
            <person name="McCluskey K."/>
            <person name="Medina H.R."/>
            <person name="Miralles-Duran A."/>
            <person name="Miyazaki A."/>
            <person name="Munoz-Torres E."/>
            <person name="Oguiza J.A."/>
            <person name="Ohm R."/>
            <person name="Olmedo M."/>
            <person name="Orejas M."/>
            <person name="Ortiz-Castellanos L."/>
            <person name="Pisabarro A.G."/>
            <person name="Rodriguez-Romero J."/>
            <person name="Ruiz-Herrera J."/>
            <person name="Ruiz-Vazquez R."/>
            <person name="Sanz C."/>
            <person name="Schackwitz W."/>
            <person name="Schmutz J."/>
            <person name="Shahriari M."/>
            <person name="Shelest E."/>
            <person name="Silva-Franco F."/>
            <person name="Soanes D."/>
            <person name="Syed K."/>
            <person name="Tagua V.G."/>
            <person name="Talbot N.J."/>
            <person name="Thon M."/>
            <person name="De vries R.P."/>
            <person name="Wiebenga A."/>
            <person name="Yadav J.S."/>
            <person name="Braun E.L."/>
            <person name="Baker S."/>
            <person name="Garre V."/>
            <person name="Horwitz B."/>
            <person name="Torres-Martinez S."/>
            <person name="Idnurm A."/>
            <person name="Herrera-Estrella A."/>
            <person name="Gabaldon T."/>
            <person name="Grigoriev I.V."/>
        </authorList>
    </citation>
    <scope>NUCLEOTIDE SEQUENCE [LARGE SCALE GENOMIC DNA]</scope>
    <source>
        <strain evidence="2">NRRL 1555(-)</strain>
    </source>
</reference>
<dbReference type="VEuPathDB" id="FungiDB:PHYBLDRAFT_149414"/>